<dbReference type="SMART" id="SM00478">
    <property type="entry name" value="ENDO3c"/>
    <property type="match status" value="1"/>
</dbReference>
<dbReference type="EC" id="3.2.2.21" evidence="2"/>
<dbReference type="AlphaFoldDB" id="A0A563VZX5"/>
<evidence type="ECO:0000256" key="2">
    <source>
        <dbReference type="ARBA" id="ARBA00012000"/>
    </source>
</evidence>
<name>A0A563VZX5_9CYAN</name>
<organism evidence="6 7">
    <name type="scientific">Hyella patelloides LEGE 07179</name>
    <dbReference type="NCBI Taxonomy" id="945734"/>
    <lineage>
        <taxon>Bacteria</taxon>
        <taxon>Bacillati</taxon>
        <taxon>Cyanobacteriota</taxon>
        <taxon>Cyanophyceae</taxon>
        <taxon>Pleurocapsales</taxon>
        <taxon>Hyellaceae</taxon>
        <taxon>Hyella</taxon>
    </lineage>
</organism>
<proteinExistence type="predicted"/>
<dbReference type="Gene3D" id="1.10.1670.40">
    <property type="match status" value="1"/>
</dbReference>
<dbReference type="GO" id="GO:0032131">
    <property type="term" value="F:alkylated DNA binding"/>
    <property type="evidence" value="ECO:0007669"/>
    <property type="project" value="TreeGrafter"/>
</dbReference>
<dbReference type="GO" id="GO:0006285">
    <property type="term" value="P:base-excision repair, AP site formation"/>
    <property type="evidence" value="ECO:0007669"/>
    <property type="project" value="TreeGrafter"/>
</dbReference>
<keyword evidence="3" id="KW-0227">DNA damage</keyword>
<dbReference type="InterPro" id="IPR051912">
    <property type="entry name" value="Alkylbase_DNA_Glycosylase/TA"/>
</dbReference>
<dbReference type="InterPro" id="IPR003265">
    <property type="entry name" value="HhH-GPD_domain"/>
</dbReference>
<protein>
    <recommendedName>
        <fullName evidence="2">DNA-3-methyladenine glycosylase II</fullName>
        <ecNumber evidence="2">3.2.2.21</ecNumber>
    </recommendedName>
</protein>
<dbReference type="GO" id="GO:0008725">
    <property type="term" value="F:DNA-3-methyladenine glycosylase activity"/>
    <property type="evidence" value="ECO:0007669"/>
    <property type="project" value="TreeGrafter"/>
</dbReference>
<dbReference type="OrthoDB" id="9785929at2"/>
<dbReference type="GO" id="GO:0032993">
    <property type="term" value="C:protein-DNA complex"/>
    <property type="evidence" value="ECO:0007669"/>
    <property type="project" value="TreeGrafter"/>
</dbReference>
<dbReference type="PANTHER" id="PTHR43003">
    <property type="entry name" value="DNA-3-METHYLADENINE GLYCOSYLASE"/>
    <property type="match status" value="1"/>
</dbReference>
<feature type="domain" description="HhH-GPD" evidence="5">
    <location>
        <begin position="60"/>
        <end position="212"/>
    </location>
</feature>
<reference evidence="6 7" key="1">
    <citation type="submission" date="2019-01" db="EMBL/GenBank/DDBJ databases">
        <authorList>
            <person name="Brito A."/>
        </authorList>
    </citation>
    <scope>NUCLEOTIDE SEQUENCE [LARGE SCALE GENOMIC DNA]</scope>
    <source>
        <strain evidence="6">1</strain>
    </source>
</reference>
<sequence>MSSKQKSDTNTQTSNESNFNLSIQILTKSERDLAIIIEQFGNPPEWKREPGFATLIRTILGQQVSFASAKATFKRLSNAVNPLTPQNFILLDDMQLKSLGLSRQKTRYGRELANAIISKQLDLKHLEKLDDLTIRNKLKQIKGIGDWTVDMYLMMALQRQDIFPSKDLAVAIAVKEIKNLPTRPKPAELELIAQPWQPYRAIATKILWHYYLNR</sequence>
<evidence type="ECO:0000313" key="6">
    <source>
        <dbReference type="EMBL" id="VEP16970.1"/>
    </source>
</evidence>
<evidence type="ECO:0000259" key="5">
    <source>
        <dbReference type="SMART" id="SM00478"/>
    </source>
</evidence>
<dbReference type="RefSeq" id="WP_144866644.1">
    <property type="nucleotide sequence ID" value="NZ_LR213812.1"/>
</dbReference>
<accession>A0A563VZX5</accession>
<dbReference type="PANTHER" id="PTHR43003:SF5">
    <property type="entry name" value="DNA-3-METHYLADENINE GLYCOSYLASE"/>
    <property type="match status" value="1"/>
</dbReference>
<dbReference type="EMBL" id="CAACVJ010000468">
    <property type="protein sequence ID" value="VEP16970.1"/>
    <property type="molecule type" value="Genomic_DNA"/>
</dbReference>
<evidence type="ECO:0000256" key="4">
    <source>
        <dbReference type="ARBA" id="ARBA00023204"/>
    </source>
</evidence>
<comment type="catalytic activity">
    <reaction evidence="1">
        <text>Hydrolysis of alkylated DNA, releasing 3-methyladenine, 3-methylguanine, 7-methylguanine and 7-methyladenine.</text>
        <dbReference type="EC" id="3.2.2.21"/>
    </reaction>
</comment>
<dbReference type="GO" id="GO:0006307">
    <property type="term" value="P:DNA alkylation repair"/>
    <property type="evidence" value="ECO:0007669"/>
    <property type="project" value="TreeGrafter"/>
</dbReference>
<dbReference type="Pfam" id="PF00730">
    <property type="entry name" value="HhH-GPD"/>
    <property type="match status" value="1"/>
</dbReference>
<keyword evidence="7" id="KW-1185">Reference proteome</keyword>
<dbReference type="SUPFAM" id="SSF48150">
    <property type="entry name" value="DNA-glycosylase"/>
    <property type="match status" value="1"/>
</dbReference>
<evidence type="ECO:0000256" key="3">
    <source>
        <dbReference type="ARBA" id="ARBA00022763"/>
    </source>
</evidence>
<evidence type="ECO:0000313" key="7">
    <source>
        <dbReference type="Proteomes" id="UP000320055"/>
    </source>
</evidence>
<dbReference type="GO" id="GO:0043916">
    <property type="term" value="F:DNA-7-methylguanine glycosylase activity"/>
    <property type="evidence" value="ECO:0007669"/>
    <property type="project" value="TreeGrafter"/>
</dbReference>
<dbReference type="Gene3D" id="1.10.340.30">
    <property type="entry name" value="Hypothetical protein, domain 2"/>
    <property type="match status" value="1"/>
</dbReference>
<dbReference type="GO" id="GO:0005737">
    <property type="term" value="C:cytoplasm"/>
    <property type="evidence" value="ECO:0007669"/>
    <property type="project" value="TreeGrafter"/>
</dbReference>
<dbReference type="CDD" id="cd00056">
    <property type="entry name" value="ENDO3c"/>
    <property type="match status" value="1"/>
</dbReference>
<dbReference type="Proteomes" id="UP000320055">
    <property type="component" value="Unassembled WGS sequence"/>
</dbReference>
<keyword evidence="4" id="KW-0234">DNA repair</keyword>
<gene>
    <name evidence="6" type="ORF">H1P_520011</name>
</gene>
<dbReference type="InterPro" id="IPR011257">
    <property type="entry name" value="DNA_glycosylase"/>
</dbReference>
<evidence type="ECO:0000256" key="1">
    <source>
        <dbReference type="ARBA" id="ARBA00000086"/>
    </source>
</evidence>